<protein>
    <submittedName>
        <fullName evidence="2">Uncharacterized protein</fullName>
    </submittedName>
</protein>
<proteinExistence type="predicted"/>
<accession>A0A654U7E6</accession>
<dbReference type="Proteomes" id="UP000039021">
    <property type="component" value="Unassembled WGS sequence"/>
</dbReference>
<reference evidence="4 5" key="2">
    <citation type="submission" date="2015-03" db="EMBL/GenBank/DDBJ databases">
        <authorList>
            <consortium name="Pathogen Informatics"/>
        </authorList>
    </citation>
    <scope>NUCLEOTIDE SEQUENCE [LARGE SCALE GENOMIC DNA]</scope>
    <source>
        <strain evidence="2 5">C09601061</strain>
        <strain evidence="4">N09902308</strain>
    </source>
</reference>
<evidence type="ECO:0000313" key="3">
    <source>
        <dbReference type="EMBL" id="CPB38658.1"/>
    </source>
</evidence>
<evidence type="ECO:0000256" key="1">
    <source>
        <dbReference type="SAM" id="MobiDB-lite"/>
    </source>
</evidence>
<feature type="region of interest" description="Disordered" evidence="1">
    <location>
        <begin position="1"/>
        <end position="48"/>
    </location>
</feature>
<dbReference type="EMBL" id="CGCX01002458">
    <property type="protein sequence ID" value="CFS12200.1"/>
    <property type="molecule type" value="Genomic_DNA"/>
</dbReference>
<sequence>MQASGVGSAQHILQLGQGPHRWGAGDTGQHLHRAGGKEQPANGLQRDP</sequence>
<organism evidence="2 5">
    <name type="scientific">Mycobacterium tuberculosis</name>
    <dbReference type="NCBI Taxonomy" id="1773"/>
    <lineage>
        <taxon>Bacteria</taxon>
        <taxon>Bacillati</taxon>
        <taxon>Actinomycetota</taxon>
        <taxon>Actinomycetes</taxon>
        <taxon>Mycobacteriales</taxon>
        <taxon>Mycobacteriaceae</taxon>
        <taxon>Mycobacterium</taxon>
        <taxon>Mycobacterium tuberculosis complex</taxon>
    </lineage>
</organism>
<dbReference type="EMBL" id="CSBK01003925">
    <property type="protein sequence ID" value="CPB38658.1"/>
    <property type="molecule type" value="Genomic_DNA"/>
</dbReference>
<evidence type="ECO:0000313" key="2">
    <source>
        <dbReference type="EMBL" id="CFS12200.1"/>
    </source>
</evidence>
<evidence type="ECO:0000313" key="5">
    <source>
        <dbReference type="Proteomes" id="UP000046680"/>
    </source>
</evidence>
<name>A0A654U7E6_MYCTX</name>
<dbReference type="Proteomes" id="UP000046680">
    <property type="component" value="Unassembled WGS sequence"/>
</dbReference>
<evidence type="ECO:0000313" key="4">
    <source>
        <dbReference type="Proteomes" id="UP000039021"/>
    </source>
</evidence>
<dbReference type="AlphaFoldDB" id="A0A654U7E6"/>
<reference evidence="3" key="1">
    <citation type="submission" date="2015-03" db="EMBL/GenBank/DDBJ databases">
        <authorList>
            <consortium name="Pathogen Informatics"/>
            <person name="Murphy D."/>
        </authorList>
    </citation>
    <scope>NUCLEOTIDE SEQUENCE</scope>
    <source>
        <strain evidence="3">N09902308</strain>
    </source>
</reference>
<gene>
    <name evidence="2" type="ORF">ERS007657_04125</name>
    <name evidence="3" type="ORF">ERS007739_05226</name>
</gene>